<dbReference type="Gene3D" id="3.40.190.10">
    <property type="entry name" value="Periplasmic binding protein-like II"/>
    <property type="match status" value="1"/>
</dbReference>
<feature type="chain" id="PRO_5020652368" evidence="2">
    <location>
        <begin position="24"/>
        <end position="325"/>
    </location>
</feature>
<sequence>MASLKSLCVFLALACTACLPVRAETPWGPEQVRIVVPYPPGTEPDVLARDLGNQLAKRTGKVFVVENKPGANAIIGAGNVAKSAGDGSTLLMVDRLALVANPFLYANLPYDWRKELKPVADVGHIDLYVAVRSTLGVNDYKSFMEKARAGRGAINVGTGGNGHVSHLGMAMLAASEGVDFTYVPFKGVAPALTALLGGEVDALMAGGLVMSQQAQGGKIKVLVSGADKHSGFMPEVPTLAEAGGKPGSIPSTVFSVFAPGTMSDALAAHINKEIRTAMDDAVLRGNYGKRGVEIRVPAPEQTRAEMERDAAVYGPLIRKLGVTAQ</sequence>
<dbReference type="Gene3D" id="3.40.190.150">
    <property type="entry name" value="Bordetella uptake gene, domain 1"/>
    <property type="match status" value="1"/>
</dbReference>
<organism evidence="3 4">
    <name type="scientific">Pigmentiphaga kullae</name>
    <dbReference type="NCBI Taxonomy" id="151784"/>
    <lineage>
        <taxon>Bacteria</taxon>
        <taxon>Pseudomonadati</taxon>
        <taxon>Pseudomonadota</taxon>
        <taxon>Betaproteobacteria</taxon>
        <taxon>Burkholderiales</taxon>
        <taxon>Alcaligenaceae</taxon>
        <taxon>Pigmentiphaga</taxon>
    </lineage>
</organism>
<dbReference type="EMBL" id="SGXC01000001">
    <property type="protein sequence ID" value="RZS84056.1"/>
    <property type="molecule type" value="Genomic_DNA"/>
</dbReference>
<reference evidence="3 4" key="1">
    <citation type="submission" date="2019-02" db="EMBL/GenBank/DDBJ databases">
        <title>Genomic Encyclopedia of Type Strains, Phase IV (KMG-IV): sequencing the most valuable type-strain genomes for metagenomic binning, comparative biology and taxonomic classification.</title>
        <authorList>
            <person name="Goeker M."/>
        </authorList>
    </citation>
    <scope>NUCLEOTIDE SEQUENCE [LARGE SCALE GENOMIC DNA]</scope>
    <source>
        <strain evidence="3 4">K24</strain>
    </source>
</reference>
<evidence type="ECO:0000313" key="3">
    <source>
        <dbReference type="EMBL" id="RZS84056.1"/>
    </source>
</evidence>
<evidence type="ECO:0000256" key="2">
    <source>
        <dbReference type="SAM" id="SignalP"/>
    </source>
</evidence>
<proteinExistence type="inferred from homology"/>
<dbReference type="SUPFAM" id="SSF53850">
    <property type="entry name" value="Periplasmic binding protein-like II"/>
    <property type="match status" value="1"/>
</dbReference>
<dbReference type="PANTHER" id="PTHR42928">
    <property type="entry name" value="TRICARBOXYLATE-BINDING PROTEIN"/>
    <property type="match status" value="1"/>
</dbReference>
<dbReference type="InterPro" id="IPR005064">
    <property type="entry name" value="BUG"/>
</dbReference>
<dbReference type="InterPro" id="IPR042100">
    <property type="entry name" value="Bug_dom1"/>
</dbReference>
<name>A0A4Q7NGU0_9BURK</name>
<dbReference type="AlphaFoldDB" id="A0A4Q7NGU0"/>
<keyword evidence="3" id="KW-0675">Receptor</keyword>
<evidence type="ECO:0000256" key="1">
    <source>
        <dbReference type="ARBA" id="ARBA00006987"/>
    </source>
</evidence>
<gene>
    <name evidence="3" type="ORF">EV675_0058</name>
</gene>
<comment type="caution">
    <text evidence="3">The sequence shown here is derived from an EMBL/GenBank/DDBJ whole genome shotgun (WGS) entry which is preliminary data.</text>
</comment>
<keyword evidence="4" id="KW-1185">Reference proteome</keyword>
<keyword evidence="2" id="KW-0732">Signal</keyword>
<feature type="signal peptide" evidence="2">
    <location>
        <begin position="1"/>
        <end position="23"/>
    </location>
</feature>
<comment type="similarity">
    <text evidence="1">Belongs to the UPF0065 (bug) family.</text>
</comment>
<dbReference type="RefSeq" id="WP_130355453.1">
    <property type="nucleotide sequence ID" value="NZ_SGXC01000001.1"/>
</dbReference>
<accession>A0A4Q7NGU0</accession>
<dbReference type="Proteomes" id="UP000292445">
    <property type="component" value="Unassembled WGS sequence"/>
</dbReference>
<dbReference type="Pfam" id="PF03401">
    <property type="entry name" value="TctC"/>
    <property type="match status" value="1"/>
</dbReference>
<dbReference type="OrthoDB" id="8877978at2"/>
<evidence type="ECO:0000313" key="4">
    <source>
        <dbReference type="Proteomes" id="UP000292445"/>
    </source>
</evidence>
<dbReference type="PIRSF" id="PIRSF017082">
    <property type="entry name" value="YflP"/>
    <property type="match status" value="1"/>
</dbReference>
<protein>
    <submittedName>
        <fullName evidence="3">Tripartite-type tricarboxylate transporter receptor subunit TctC</fullName>
    </submittedName>
</protein>
<dbReference type="PANTHER" id="PTHR42928:SF5">
    <property type="entry name" value="BLR1237 PROTEIN"/>
    <property type="match status" value="1"/>
</dbReference>
<dbReference type="CDD" id="cd07012">
    <property type="entry name" value="PBP2_Bug_TTT"/>
    <property type="match status" value="1"/>
</dbReference>